<dbReference type="InterPro" id="IPR032001">
    <property type="entry name" value="SAWADEE_dom"/>
</dbReference>
<dbReference type="Proteomes" id="UP001293593">
    <property type="component" value="Unassembled WGS sequence"/>
</dbReference>
<evidence type="ECO:0000313" key="3">
    <source>
        <dbReference type="Proteomes" id="UP001293593"/>
    </source>
</evidence>
<dbReference type="PANTHER" id="PTHR36384">
    <property type="entry name" value="SAWADEE PROTEIN"/>
    <property type="match status" value="1"/>
</dbReference>
<dbReference type="Pfam" id="PF16719">
    <property type="entry name" value="SAWADEE"/>
    <property type="match status" value="1"/>
</dbReference>
<dbReference type="PANTHER" id="PTHR36384:SF1">
    <property type="entry name" value="SAWADEE PROTEIN"/>
    <property type="match status" value="1"/>
</dbReference>
<dbReference type="Gene3D" id="2.30.30.140">
    <property type="match status" value="1"/>
</dbReference>
<dbReference type="AlphaFoldDB" id="A0AAE1N9D9"/>
<gene>
    <name evidence="2" type="ORF">QN277_001872</name>
</gene>
<proteinExistence type="predicted"/>
<reference evidence="2" key="1">
    <citation type="submission" date="2023-10" db="EMBL/GenBank/DDBJ databases">
        <title>Chromosome-level genome of the transformable northern wattle, Acacia crassicarpa.</title>
        <authorList>
            <person name="Massaro I."/>
            <person name="Sinha N.R."/>
            <person name="Poethig S."/>
            <person name="Leichty A.R."/>
        </authorList>
    </citation>
    <scope>NUCLEOTIDE SEQUENCE</scope>
    <source>
        <strain evidence="2">Acra3RX</strain>
        <tissue evidence="2">Leaf</tissue>
    </source>
</reference>
<keyword evidence="3" id="KW-1185">Reference proteome</keyword>
<organism evidence="2 3">
    <name type="scientific">Acacia crassicarpa</name>
    <name type="common">northern wattle</name>
    <dbReference type="NCBI Taxonomy" id="499986"/>
    <lineage>
        <taxon>Eukaryota</taxon>
        <taxon>Viridiplantae</taxon>
        <taxon>Streptophyta</taxon>
        <taxon>Embryophyta</taxon>
        <taxon>Tracheophyta</taxon>
        <taxon>Spermatophyta</taxon>
        <taxon>Magnoliopsida</taxon>
        <taxon>eudicotyledons</taxon>
        <taxon>Gunneridae</taxon>
        <taxon>Pentapetalae</taxon>
        <taxon>rosids</taxon>
        <taxon>fabids</taxon>
        <taxon>Fabales</taxon>
        <taxon>Fabaceae</taxon>
        <taxon>Caesalpinioideae</taxon>
        <taxon>mimosoid clade</taxon>
        <taxon>Acacieae</taxon>
        <taxon>Acacia</taxon>
    </lineage>
</organism>
<protein>
    <recommendedName>
        <fullName evidence="1">SAWADEE domain-containing protein</fullName>
    </recommendedName>
</protein>
<sequence>MSPLGSEVAADDPPKFNVEFRSQDDEAWYSVRVVLEREVLRIKFLNFGDSHDKVFEAQGFSSLTELEEFKKRFRPVSSQLQDDECRSVRAGTTVCACYRYSPEDIRFYDANVLAVQQKEHSFNEGQEECLCTFALLWLHGPSAGIYSNATVADICKIQPTSGLDPVVASFLKMAREKTEVTAKSVSFSTGDSGWKVGQPCNGSQKIKPKRGFLECLYKETRCARRSISEKSSPCENRIVKLLTKRLEDRDLGGKKNMCMILVGNLDKTLSPQTIEEFLHRHASVSPKVYIFPSLSWELFTRGAFVFDSEEGFSKLRNFLKDPSLMITSSTGRPWVIIHQVVGLKDIKASIGTLMHAPKSETSQEQHNEKRTNLKIVRNGTQEFKVASNLRDTFLEFYAHQQQLQQRLAFEEEMVLLDL</sequence>
<evidence type="ECO:0000313" key="2">
    <source>
        <dbReference type="EMBL" id="KAK4285131.1"/>
    </source>
</evidence>
<feature type="domain" description="SAWADEE" evidence="1">
    <location>
        <begin position="16"/>
        <end position="155"/>
    </location>
</feature>
<dbReference type="EMBL" id="JAWXYG010000001">
    <property type="protein sequence ID" value="KAK4285131.1"/>
    <property type="molecule type" value="Genomic_DNA"/>
</dbReference>
<dbReference type="GO" id="GO:0003682">
    <property type="term" value="F:chromatin binding"/>
    <property type="evidence" value="ECO:0007669"/>
    <property type="project" value="InterPro"/>
</dbReference>
<comment type="caution">
    <text evidence="2">The sequence shown here is derived from an EMBL/GenBank/DDBJ whole genome shotgun (WGS) entry which is preliminary data.</text>
</comment>
<evidence type="ECO:0000259" key="1">
    <source>
        <dbReference type="Pfam" id="PF16719"/>
    </source>
</evidence>
<accession>A0AAE1N9D9</accession>
<name>A0AAE1N9D9_9FABA</name>